<feature type="region of interest" description="Disordered" evidence="1">
    <location>
        <begin position="22"/>
        <end position="63"/>
    </location>
</feature>
<protein>
    <submittedName>
        <fullName evidence="2">Uncharacterized protein</fullName>
    </submittedName>
</protein>
<keyword evidence="3" id="KW-1185">Reference proteome</keyword>
<dbReference type="Proteomes" id="UP001642464">
    <property type="component" value="Unassembled WGS sequence"/>
</dbReference>
<accession>A0ABP0NJE5</accession>
<evidence type="ECO:0000313" key="2">
    <source>
        <dbReference type="EMBL" id="CAK9062510.1"/>
    </source>
</evidence>
<evidence type="ECO:0000256" key="1">
    <source>
        <dbReference type="SAM" id="MobiDB-lite"/>
    </source>
</evidence>
<reference evidence="2 3" key="1">
    <citation type="submission" date="2024-02" db="EMBL/GenBank/DDBJ databases">
        <authorList>
            <person name="Chen Y."/>
            <person name="Shah S."/>
            <person name="Dougan E. K."/>
            <person name="Thang M."/>
            <person name="Chan C."/>
        </authorList>
    </citation>
    <scope>NUCLEOTIDE SEQUENCE [LARGE SCALE GENOMIC DNA]</scope>
</reference>
<organism evidence="2 3">
    <name type="scientific">Durusdinium trenchii</name>
    <dbReference type="NCBI Taxonomy" id="1381693"/>
    <lineage>
        <taxon>Eukaryota</taxon>
        <taxon>Sar</taxon>
        <taxon>Alveolata</taxon>
        <taxon>Dinophyceae</taxon>
        <taxon>Suessiales</taxon>
        <taxon>Symbiodiniaceae</taxon>
        <taxon>Durusdinium</taxon>
    </lineage>
</organism>
<feature type="compositionally biased region" description="Basic and acidic residues" evidence="1">
    <location>
        <begin position="24"/>
        <end position="52"/>
    </location>
</feature>
<proteinExistence type="predicted"/>
<evidence type="ECO:0000313" key="3">
    <source>
        <dbReference type="Proteomes" id="UP001642464"/>
    </source>
</evidence>
<feature type="non-terminal residue" evidence="2">
    <location>
        <position position="1"/>
    </location>
</feature>
<name>A0ABP0NJE5_9DINO</name>
<dbReference type="EMBL" id="CAXAMM010028265">
    <property type="protein sequence ID" value="CAK9062510.1"/>
    <property type="molecule type" value="Genomic_DNA"/>
</dbReference>
<gene>
    <name evidence="2" type="ORF">SCF082_LOCUS32550</name>
</gene>
<sequence>FQCLERPAVRACVKMAEPYTMSAKVKEEAERRRKEEEEERERKKAEVSERMKKMAGQGGAAPGFATAQLGAEIAAVTKKADDGGKRTKGGNLNVKAIVKETEEENEG</sequence>
<comment type="caution">
    <text evidence="2">The sequence shown here is derived from an EMBL/GenBank/DDBJ whole genome shotgun (WGS) entry which is preliminary data.</text>
</comment>